<dbReference type="PANTHER" id="PTHR35278">
    <property type="entry name" value="TRANSMEMBRANE PROTEIN-RELATED"/>
    <property type="match status" value="1"/>
</dbReference>
<dbReference type="EMBL" id="SSTD01000853">
    <property type="protein sequence ID" value="TYK30002.1"/>
    <property type="molecule type" value="Genomic_DNA"/>
</dbReference>
<accession>A0A5D3E285</accession>
<feature type="region of interest" description="Disordered" evidence="1">
    <location>
        <begin position="172"/>
        <end position="217"/>
    </location>
</feature>
<dbReference type="PANTHER" id="PTHR35278:SF1">
    <property type="entry name" value="F8K7.16"/>
    <property type="match status" value="1"/>
</dbReference>
<sequence length="217" mass="23654">MKTPAILLPSPVLQFPVLFNHFLVDAESIRVMGNVASSLASDVFSAIGKIFGSPLDFLSGRSCSSVCGSTWDFICYIENFCVANLYAGISLVSVVGNWKKAAKSSHIEISDFEMFECDGSKYVVTNLYSNLELNIQALLVLTAAVSCVSSLPVSKEQDDDTLGEETWKKSLKAKKENASMSQQATRAMSLNMSSREVADGRLDDGEGTTKILKRENR</sequence>
<dbReference type="AlphaFoldDB" id="A0A5D3E285"/>
<evidence type="ECO:0000256" key="1">
    <source>
        <dbReference type="SAM" id="MobiDB-lite"/>
    </source>
</evidence>
<comment type="caution">
    <text evidence="2">The sequence shown here is derived from an EMBL/GenBank/DDBJ whole genome shotgun (WGS) entry which is preliminary data.</text>
</comment>
<evidence type="ECO:0000313" key="3">
    <source>
        <dbReference type="Proteomes" id="UP000321947"/>
    </source>
</evidence>
<gene>
    <name evidence="2" type="ORF">E5676_scaffold587G00030</name>
</gene>
<organism evidence="2 3">
    <name type="scientific">Cucumis melo var. makuwa</name>
    <name type="common">Oriental melon</name>
    <dbReference type="NCBI Taxonomy" id="1194695"/>
    <lineage>
        <taxon>Eukaryota</taxon>
        <taxon>Viridiplantae</taxon>
        <taxon>Streptophyta</taxon>
        <taxon>Embryophyta</taxon>
        <taxon>Tracheophyta</taxon>
        <taxon>Spermatophyta</taxon>
        <taxon>Magnoliopsida</taxon>
        <taxon>eudicotyledons</taxon>
        <taxon>Gunneridae</taxon>
        <taxon>Pentapetalae</taxon>
        <taxon>rosids</taxon>
        <taxon>fabids</taxon>
        <taxon>Cucurbitales</taxon>
        <taxon>Cucurbitaceae</taxon>
        <taxon>Benincaseae</taxon>
        <taxon>Cucumis</taxon>
    </lineage>
</organism>
<proteinExistence type="predicted"/>
<dbReference type="Proteomes" id="UP000321947">
    <property type="component" value="Unassembled WGS sequence"/>
</dbReference>
<evidence type="ECO:0000313" key="2">
    <source>
        <dbReference type="EMBL" id="TYK30002.1"/>
    </source>
</evidence>
<protein>
    <submittedName>
        <fullName evidence="2">Protein HAPLESS 2 isoform X1</fullName>
    </submittedName>
</protein>
<reference evidence="2 3" key="1">
    <citation type="submission" date="2019-08" db="EMBL/GenBank/DDBJ databases">
        <title>Draft genome sequences of two oriental melons (Cucumis melo L. var makuwa).</title>
        <authorList>
            <person name="Kwon S.-Y."/>
        </authorList>
    </citation>
    <scope>NUCLEOTIDE SEQUENCE [LARGE SCALE GENOMIC DNA]</scope>
    <source>
        <strain evidence="3">cv. Chang Bougi</strain>
        <tissue evidence="2">Leaf</tissue>
    </source>
</reference>
<name>A0A5D3E285_CUCMM</name>
<feature type="compositionally biased region" description="Polar residues" evidence="1">
    <location>
        <begin position="178"/>
        <end position="194"/>
    </location>
</feature>